<feature type="signal peptide" evidence="1">
    <location>
        <begin position="1"/>
        <end position="23"/>
    </location>
</feature>
<keyword evidence="1" id="KW-0732">Signal</keyword>
<evidence type="ECO:0000313" key="2">
    <source>
        <dbReference type="EMBL" id="CAH0490738.1"/>
    </source>
</evidence>
<organism evidence="2 3">
    <name type="scientific">Peronospora farinosa</name>
    <dbReference type="NCBI Taxonomy" id="134698"/>
    <lineage>
        <taxon>Eukaryota</taxon>
        <taxon>Sar</taxon>
        <taxon>Stramenopiles</taxon>
        <taxon>Oomycota</taxon>
        <taxon>Peronosporomycetes</taxon>
        <taxon>Peronosporales</taxon>
        <taxon>Peronosporaceae</taxon>
        <taxon>Peronospora</taxon>
    </lineage>
</organism>
<evidence type="ECO:0000256" key="1">
    <source>
        <dbReference type="SAM" id="SignalP"/>
    </source>
</evidence>
<name>A0ABN8CED1_9STRA</name>
<dbReference type="EMBL" id="CAKLBC010001287">
    <property type="protein sequence ID" value="CAH0490738.1"/>
    <property type="molecule type" value="Genomic_DNA"/>
</dbReference>
<keyword evidence="3" id="KW-1185">Reference proteome</keyword>
<feature type="chain" id="PRO_5045628434" description="RxLR effector protein" evidence="1">
    <location>
        <begin position="24"/>
        <end position="317"/>
    </location>
</feature>
<reference evidence="2 3" key="1">
    <citation type="submission" date="2021-11" db="EMBL/GenBank/DDBJ databases">
        <authorList>
            <person name="Islam A."/>
            <person name="Islam S."/>
            <person name="Flora M.S."/>
            <person name="Rahman M."/>
            <person name="Ziaur R.M."/>
            <person name="Epstein J.H."/>
            <person name="Hassan M."/>
            <person name="Klassen M."/>
            <person name="Woodard K."/>
            <person name="Webb A."/>
            <person name="Webby R.J."/>
            <person name="El Zowalaty M.E."/>
        </authorList>
    </citation>
    <scope>NUCLEOTIDE SEQUENCE [LARGE SCALE GENOMIC DNA]</scope>
    <source>
        <strain evidence="2">Pf1</strain>
    </source>
</reference>
<comment type="caution">
    <text evidence="2">The sequence shown here is derived from an EMBL/GenBank/DDBJ whole genome shotgun (WGS) entry which is preliminary data.</text>
</comment>
<sequence>MLIITALIVWSAACAASVMPVHAIRSAHKSTTWNVTNTLISGSSVSMDSNYYSSEERGGPPADIVTILKNFHAPTQPSATIETMSEEFARVTQNGENFLRDWKKSVKSQDPKLQKEAVNEVMFKTLAGHFQGDALSCFLVAGTKIDTTRDIALELLDLQVHKWPVFLKWIKFVSEIYTTPKRKTYKVLAKQFKGDELAKVLVEGTKTGFGKSKNRARKLLDLQVDKWKSDKRNEEDVFKLLQLDKTDGKPLKSPIFHKWANFIWQRYPDDEPDKMILDKLSSFYKSKNALVGALEEEDRATLKKAFKVSAIRKILNY</sequence>
<protein>
    <recommendedName>
        <fullName evidence="4">RxLR effector protein</fullName>
    </recommendedName>
</protein>
<dbReference type="Proteomes" id="UP001157938">
    <property type="component" value="Unassembled WGS sequence"/>
</dbReference>
<gene>
    <name evidence="2" type="ORF">PFR001_LOCUS6046</name>
</gene>
<evidence type="ECO:0000313" key="3">
    <source>
        <dbReference type="Proteomes" id="UP001157938"/>
    </source>
</evidence>
<proteinExistence type="predicted"/>
<accession>A0ABN8CED1</accession>
<evidence type="ECO:0008006" key="4">
    <source>
        <dbReference type="Google" id="ProtNLM"/>
    </source>
</evidence>